<dbReference type="Proteomes" id="UP001235303">
    <property type="component" value="Unassembled WGS sequence"/>
</dbReference>
<comment type="caution">
    <text evidence="2">The sequence shown here is derived from an EMBL/GenBank/DDBJ whole genome shotgun (WGS) entry which is preliminary data.</text>
</comment>
<keyword evidence="3" id="KW-1185">Reference proteome</keyword>
<evidence type="ECO:0000313" key="3">
    <source>
        <dbReference type="Proteomes" id="UP001235303"/>
    </source>
</evidence>
<evidence type="ECO:0000313" key="2">
    <source>
        <dbReference type="EMBL" id="MDJ1171231.1"/>
    </source>
</evidence>
<dbReference type="EMBL" id="JAQOSP010000109">
    <property type="protein sequence ID" value="MDJ1171231.1"/>
    <property type="molecule type" value="Genomic_DNA"/>
</dbReference>
<feature type="region of interest" description="Disordered" evidence="1">
    <location>
        <begin position="270"/>
        <end position="299"/>
    </location>
</feature>
<name>A0ABT7AY44_9CYAN</name>
<sequence length="343" mass="38911">MTLGDRYQSRILNGFHYHSRQWLDRGNRALRHLKVAAEWTIQVMVYPIYWLFQSGRTINHQFQQKVTPWLKGPELQEVEADTPILEILEEVIQLNPPVKLPSLIQPTPSSAYPLPKQLLQGIASQLDSGKLVLISQTNQTLDILRPEQQQKIQQAIAQKLLPPSPTALPQTPFSTLAQQADVLPPIRRFWQLMAWIEKGEVALAIDSFGESQTQPPEPTAQLNSFTANAPWLISLDLHPPSGFNYDVPSSQPIAQPAPIKTDDPWLTSEELFGPISTPKQPSSIRQPQASAPPEPAPDYIETQATSHEYILSPTEKFLLWLDRLLLKVEEQVSKVWRWLNEEV</sequence>
<protein>
    <submittedName>
        <fullName evidence="2">Uncharacterized protein</fullName>
    </submittedName>
</protein>
<dbReference type="RefSeq" id="WP_283754985.1">
    <property type="nucleotide sequence ID" value="NZ_JAQOSP010000109.1"/>
</dbReference>
<accession>A0ABT7AY44</accession>
<organism evidence="2 3">
    <name type="scientific">Roseofilum acuticapitatum BLCC-M154</name>
    <dbReference type="NCBI Taxonomy" id="3022444"/>
    <lineage>
        <taxon>Bacteria</taxon>
        <taxon>Bacillati</taxon>
        <taxon>Cyanobacteriota</taxon>
        <taxon>Cyanophyceae</taxon>
        <taxon>Desertifilales</taxon>
        <taxon>Desertifilaceae</taxon>
        <taxon>Roseofilum</taxon>
        <taxon>Roseofilum acuticapitatum</taxon>
    </lineage>
</organism>
<reference evidence="2 3" key="1">
    <citation type="submission" date="2023-01" db="EMBL/GenBank/DDBJ databases">
        <title>Novel diversity within Roseofilum (Cyanobacteria; Desertifilaceae) from marine benthic mats with descriptions of four novel species.</title>
        <authorList>
            <person name="Wang Y."/>
            <person name="Berthold D.E."/>
            <person name="Hu J."/>
            <person name="Lefler F.W."/>
            <person name="Laughinghouse H.D. IV."/>
        </authorList>
    </citation>
    <scope>NUCLEOTIDE SEQUENCE [LARGE SCALE GENOMIC DNA]</scope>
    <source>
        <strain evidence="2 3">BLCC-M154</strain>
    </source>
</reference>
<evidence type="ECO:0000256" key="1">
    <source>
        <dbReference type="SAM" id="MobiDB-lite"/>
    </source>
</evidence>
<gene>
    <name evidence="2" type="ORF">PMG71_17520</name>
</gene>
<proteinExistence type="predicted"/>